<accession>A0A949TSE2</accession>
<dbReference type="GO" id="GO:0019450">
    <property type="term" value="P:L-cysteine catabolic process to pyruvate"/>
    <property type="evidence" value="ECO:0007669"/>
    <property type="project" value="TreeGrafter"/>
</dbReference>
<evidence type="ECO:0000259" key="2">
    <source>
        <dbReference type="Pfam" id="PF03313"/>
    </source>
</evidence>
<reference evidence="3" key="1">
    <citation type="submission" date="2020-12" db="EMBL/GenBank/DDBJ databases">
        <title>Clostridium thailandense sp. nov., a novel acetogenic bacterium isolated from peat land soil in Thailand.</title>
        <authorList>
            <person name="Chaikitkaew S."/>
            <person name="Birkeland N.K."/>
        </authorList>
    </citation>
    <scope>NUCLEOTIDE SEQUENCE</scope>
    <source>
        <strain evidence="3">PL3</strain>
    </source>
</reference>
<keyword evidence="4" id="KW-1185">Reference proteome</keyword>
<gene>
    <name evidence="3" type="ORF">I6U48_00670</name>
</gene>
<protein>
    <recommendedName>
        <fullName evidence="1">UPF0597 protein I6U48_00670</fullName>
    </recommendedName>
</protein>
<name>A0A949TSE2_9CLOT</name>
<dbReference type="PANTHER" id="PTHR30501:SF2">
    <property type="entry name" value="UPF0597 PROTEIN YHAM"/>
    <property type="match status" value="1"/>
</dbReference>
<comment type="caution">
    <text evidence="3">The sequence shown here is derived from an EMBL/GenBank/DDBJ whole genome shotgun (WGS) entry which is preliminary data.</text>
</comment>
<evidence type="ECO:0000256" key="1">
    <source>
        <dbReference type="HAMAP-Rule" id="MF_01845"/>
    </source>
</evidence>
<evidence type="ECO:0000313" key="3">
    <source>
        <dbReference type="EMBL" id="MBV7271433.1"/>
    </source>
</evidence>
<dbReference type="PIRSF" id="PIRSF006054">
    <property type="entry name" value="UCP006054"/>
    <property type="match status" value="1"/>
</dbReference>
<sequence>MDRNDARYQAFLQILKEELVPAMGCTEPIAIAYGAAKAREILGEIPDKVIVEASANIIKNVKSVVVPNTNGLKGIEAAAAVGIIAGKADKVLEVVSKVSEEEKKLTKEYLDRGCIEVKLADTGIVFDIIITMHYKEAYVKLRISEYHVNIVHVEKNGEVLLSQGSVVEGKEKGLTDRSLLNVKDIIEFADTVLIEDVKETLSRQIEYNSAIAKAGIEGNYGANVGSVLLKTYGNDVKIRAKAMAAAGSDARMSGCELPVIINSGSGNQGMTTSLPVIEYAKELKVSEEKLYRALVISNLITLHLKTGIGRLSAFCGVICAGCGSGAGIAYLYGDGYEEIAHTIVNAVAIVSGIVCDGAKPSCAGKIASAVDAGILGYFMYKEGQQFRGGDGIIAKGVENTIANIGHLGKVGMKETDKEIINIMLTRC</sequence>
<dbReference type="InterPro" id="IPR005130">
    <property type="entry name" value="Ser_deHydtase-like_asu"/>
</dbReference>
<dbReference type="HAMAP" id="MF_01845">
    <property type="entry name" value="UPF0597"/>
    <property type="match status" value="1"/>
</dbReference>
<feature type="domain" description="Serine dehydratase-like alpha subunit" evidence="2">
    <location>
        <begin position="91"/>
        <end position="420"/>
    </location>
</feature>
<organism evidence="3 4">
    <name type="scientific">Clostridium thailandense</name>
    <dbReference type="NCBI Taxonomy" id="2794346"/>
    <lineage>
        <taxon>Bacteria</taxon>
        <taxon>Bacillati</taxon>
        <taxon>Bacillota</taxon>
        <taxon>Clostridia</taxon>
        <taxon>Eubacteriales</taxon>
        <taxon>Clostridiaceae</taxon>
        <taxon>Clostridium</taxon>
    </lineage>
</organism>
<evidence type="ECO:0000313" key="4">
    <source>
        <dbReference type="Proteomes" id="UP000694308"/>
    </source>
</evidence>
<comment type="similarity">
    <text evidence="1">Belongs to the UPF0597 family.</text>
</comment>
<dbReference type="EMBL" id="JAEEGC010000004">
    <property type="protein sequence ID" value="MBV7271433.1"/>
    <property type="molecule type" value="Genomic_DNA"/>
</dbReference>
<dbReference type="Pfam" id="PF03313">
    <property type="entry name" value="SDH_alpha"/>
    <property type="match status" value="1"/>
</dbReference>
<dbReference type="AlphaFoldDB" id="A0A949TSE2"/>
<dbReference type="InterPro" id="IPR021144">
    <property type="entry name" value="UPF0597"/>
</dbReference>
<dbReference type="RefSeq" id="WP_218318471.1">
    <property type="nucleotide sequence ID" value="NZ_JAEEGC010000004.1"/>
</dbReference>
<dbReference type="Proteomes" id="UP000694308">
    <property type="component" value="Unassembled WGS sequence"/>
</dbReference>
<proteinExistence type="inferred from homology"/>
<dbReference type="GO" id="GO:0080146">
    <property type="term" value="F:L-cysteine desulfhydrase activity"/>
    <property type="evidence" value="ECO:0007669"/>
    <property type="project" value="TreeGrafter"/>
</dbReference>
<dbReference type="PANTHER" id="PTHR30501">
    <property type="entry name" value="UPF0597 PROTEIN YHAM"/>
    <property type="match status" value="1"/>
</dbReference>